<evidence type="ECO:0000256" key="7">
    <source>
        <dbReference type="RuleBase" id="RU003879"/>
    </source>
</evidence>
<comment type="subcellular location">
    <subcellularLocation>
        <location evidence="1">Cell membrane</location>
        <topology evidence="1">Single-pass membrane protein</topology>
    </subcellularLocation>
    <subcellularLocation>
        <location evidence="7">Cell membrane</location>
        <topology evidence="7">Single-pass type II membrane protein</topology>
    </subcellularLocation>
</comment>
<keyword evidence="7" id="KW-0813">Transport</keyword>
<dbReference type="GO" id="GO:0005886">
    <property type="term" value="C:plasma membrane"/>
    <property type="evidence" value="ECO:0007669"/>
    <property type="project" value="UniProtKB-SubCell"/>
</dbReference>
<proteinExistence type="inferred from homology"/>
<protein>
    <submittedName>
        <fullName evidence="9">Ferric siderophore transport system, biopolymer transport protein ExbD</fullName>
    </submittedName>
</protein>
<keyword evidence="6 8" id="KW-0472">Membrane</keyword>
<dbReference type="RefSeq" id="WP_075493059.1">
    <property type="nucleotide sequence ID" value="NZ_CP053844.1"/>
</dbReference>
<evidence type="ECO:0000256" key="3">
    <source>
        <dbReference type="ARBA" id="ARBA00022475"/>
    </source>
</evidence>
<keyword evidence="3" id="KW-1003">Cell membrane</keyword>
<gene>
    <name evidence="9" type="ORF">ERS672216_00539</name>
</gene>
<name>A0A128EA66_9BACT</name>
<organism evidence="9 10">
    <name type="scientific">Campylobacter geochelonis</name>
    <dbReference type="NCBI Taxonomy" id="1780362"/>
    <lineage>
        <taxon>Bacteria</taxon>
        <taxon>Pseudomonadati</taxon>
        <taxon>Campylobacterota</taxon>
        <taxon>Epsilonproteobacteria</taxon>
        <taxon>Campylobacterales</taxon>
        <taxon>Campylobacteraceae</taxon>
        <taxon>Campylobacter</taxon>
    </lineage>
</organism>
<evidence type="ECO:0000256" key="6">
    <source>
        <dbReference type="ARBA" id="ARBA00023136"/>
    </source>
</evidence>
<dbReference type="Proteomes" id="UP000069632">
    <property type="component" value="Unassembled WGS sequence"/>
</dbReference>
<keyword evidence="4 7" id="KW-0812">Transmembrane</keyword>
<evidence type="ECO:0000256" key="2">
    <source>
        <dbReference type="ARBA" id="ARBA00005811"/>
    </source>
</evidence>
<evidence type="ECO:0000313" key="10">
    <source>
        <dbReference type="Proteomes" id="UP000069632"/>
    </source>
</evidence>
<dbReference type="GO" id="GO:0015031">
    <property type="term" value="P:protein transport"/>
    <property type="evidence" value="ECO:0007669"/>
    <property type="project" value="UniProtKB-KW"/>
</dbReference>
<accession>A0A128EA66</accession>
<dbReference type="InterPro" id="IPR003400">
    <property type="entry name" value="ExbD"/>
</dbReference>
<feature type="transmembrane region" description="Helical" evidence="8">
    <location>
        <begin position="6"/>
        <end position="26"/>
    </location>
</feature>
<dbReference type="PANTHER" id="PTHR30558">
    <property type="entry name" value="EXBD MEMBRANE COMPONENT OF PMF-DRIVEN MACROMOLECULE IMPORT SYSTEM"/>
    <property type="match status" value="1"/>
</dbReference>
<keyword evidence="10" id="KW-1185">Reference proteome</keyword>
<evidence type="ECO:0000256" key="1">
    <source>
        <dbReference type="ARBA" id="ARBA00004162"/>
    </source>
</evidence>
<dbReference type="Pfam" id="PF02472">
    <property type="entry name" value="ExbD"/>
    <property type="match status" value="1"/>
</dbReference>
<comment type="similarity">
    <text evidence="2 7">Belongs to the ExbD/TolR family.</text>
</comment>
<evidence type="ECO:0000256" key="5">
    <source>
        <dbReference type="ARBA" id="ARBA00022989"/>
    </source>
</evidence>
<evidence type="ECO:0000256" key="4">
    <source>
        <dbReference type="ARBA" id="ARBA00022692"/>
    </source>
</evidence>
<sequence>MQEISIINLIDVIFMLLIFFMLTTTFKKSESFDVNLPKSSAKFEVDDNATARIYYDLSEVVSVVINDNEPIKLSFDELNQTLPSLNLNAFKSVHLSADKSHSYASIINLITVLKENQISNINLDIEKKN</sequence>
<reference evidence="9 10" key="1">
    <citation type="submission" date="2016-02" db="EMBL/GenBank/DDBJ databases">
        <authorList>
            <consortium name="Pathogen Informatics"/>
        </authorList>
    </citation>
    <scope>NUCLEOTIDE SEQUENCE [LARGE SCALE GENOMIC DNA]</scope>
    <source>
        <strain evidence="9 10">RC20</strain>
    </source>
</reference>
<keyword evidence="7" id="KW-0653">Protein transport</keyword>
<keyword evidence="5 8" id="KW-1133">Transmembrane helix</keyword>
<dbReference type="AlphaFoldDB" id="A0A128EA66"/>
<evidence type="ECO:0000313" key="9">
    <source>
        <dbReference type="EMBL" id="CZE46756.1"/>
    </source>
</evidence>
<dbReference type="GO" id="GO:0022857">
    <property type="term" value="F:transmembrane transporter activity"/>
    <property type="evidence" value="ECO:0007669"/>
    <property type="project" value="InterPro"/>
</dbReference>
<dbReference type="EMBL" id="FIZP01000001">
    <property type="protein sequence ID" value="CZE46756.1"/>
    <property type="molecule type" value="Genomic_DNA"/>
</dbReference>
<evidence type="ECO:0000256" key="8">
    <source>
        <dbReference type="SAM" id="Phobius"/>
    </source>
</evidence>